<feature type="region of interest" description="Disordered" evidence="1">
    <location>
        <begin position="179"/>
        <end position="315"/>
    </location>
</feature>
<evidence type="ECO:0000256" key="1">
    <source>
        <dbReference type="SAM" id="MobiDB-lite"/>
    </source>
</evidence>
<feature type="compositionally biased region" description="Low complexity" evidence="1">
    <location>
        <begin position="240"/>
        <end position="268"/>
    </location>
</feature>
<keyword evidence="2" id="KW-1133">Transmembrane helix</keyword>
<feature type="chain" id="PRO_5030808249" evidence="3">
    <location>
        <begin position="26"/>
        <end position="315"/>
    </location>
</feature>
<dbReference type="EMBL" id="HBGF01023991">
    <property type="protein sequence ID" value="CAD9118156.1"/>
    <property type="molecule type" value="Transcribed_RNA"/>
</dbReference>
<reference evidence="4" key="1">
    <citation type="submission" date="2021-01" db="EMBL/GenBank/DDBJ databases">
        <authorList>
            <person name="Corre E."/>
            <person name="Pelletier E."/>
            <person name="Niang G."/>
            <person name="Scheremetjew M."/>
            <person name="Finn R."/>
            <person name="Kale V."/>
            <person name="Holt S."/>
            <person name="Cochrane G."/>
            <person name="Meng A."/>
            <person name="Brown T."/>
            <person name="Cohen L."/>
        </authorList>
    </citation>
    <scope>NUCLEOTIDE SEQUENCE</scope>
    <source>
        <strain evidence="4">CCAP 1951/1</strain>
    </source>
</reference>
<feature type="compositionally biased region" description="Acidic residues" evidence="1">
    <location>
        <begin position="283"/>
        <end position="293"/>
    </location>
</feature>
<keyword evidence="2" id="KW-0472">Membrane</keyword>
<keyword evidence="2" id="KW-0812">Transmembrane</keyword>
<feature type="compositionally biased region" description="Basic and acidic residues" evidence="1">
    <location>
        <begin position="212"/>
        <end position="221"/>
    </location>
</feature>
<accession>A0A7S1LZR3</accession>
<evidence type="ECO:0000313" key="4">
    <source>
        <dbReference type="EMBL" id="CAD9118156.1"/>
    </source>
</evidence>
<sequence>MPHCISVASFVAAVTVALLATLVAAQTQYTMRITITDPTFRSGLFETTLGSYAEHRDSCPCSFLAVPPQGTGSRTVTVVFALQSGSSASCVSSLRNVMNDQGNNGPSFRNFNAALQGQGVGTLVSITVANPAPPGGDGDDNDQNKTWIFVGAGCVAGLVVLLGVAVLFIRGKERRQAMQDDAAQGDHLQPLAGDDSNKSASSQGAATPAKSALEEAPRTMPRETAVATEQSPEKSASSTPVEQQPSEAAPAAVPVQEEAAPSNAAPEEQPAKTEEPAPAPAAEADDIPVDDDNGTGAEEPAAERNAEESPASPQE</sequence>
<feature type="transmembrane region" description="Helical" evidence="2">
    <location>
        <begin position="147"/>
        <end position="169"/>
    </location>
</feature>
<evidence type="ECO:0000256" key="2">
    <source>
        <dbReference type="SAM" id="Phobius"/>
    </source>
</evidence>
<protein>
    <submittedName>
        <fullName evidence="4">Uncharacterized protein</fullName>
    </submittedName>
</protein>
<proteinExistence type="predicted"/>
<name>A0A7S1LZR3_NEODS</name>
<dbReference type="AlphaFoldDB" id="A0A7S1LZR3"/>
<organism evidence="4">
    <name type="scientific">Neobodo designis</name>
    <name type="common">Flagellated protozoan</name>
    <name type="synonym">Bodo designis</name>
    <dbReference type="NCBI Taxonomy" id="312471"/>
    <lineage>
        <taxon>Eukaryota</taxon>
        <taxon>Discoba</taxon>
        <taxon>Euglenozoa</taxon>
        <taxon>Kinetoplastea</taxon>
        <taxon>Metakinetoplastina</taxon>
        <taxon>Neobodonida</taxon>
        <taxon>Neobodo</taxon>
    </lineage>
</organism>
<gene>
    <name evidence="4" type="ORF">NDES1114_LOCUS15871</name>
</gene>
<evidence type="ECO:0000256" key="3">
    <source>
        <dbReference type="SAM" id="SignalP"/>
    </source>
</evidence>
<feature type="signal peptide" evidence="3">
    <location>
        <begin position="1"/>
        <end position="25"/>
    </location>
</feature>
<feature type="compositionally biased region" description="Polar residues" evidence="1">
    <location>
        <begin position="227"/>
        <end position="239"/>
    </location>
</feature>
<keyword evidence="3" id="KW-0732">Signal</keyword>